<dbReference type="SUPFAM" id="SSF52540">
    <property type="entry name" value="P-loop containing nucleoside triphosphate hydrolases"/>
    <property type="match status" value="1"/>
</dbReference>
<dbReference type="InterPro" id="IPR016032">
    <property type="entry name" value="Sig_transdc_resp-reg_C-effctor"/>
</dbReference>
<dbReference type="PROSITE" id="PS51755">
    <property type="entry name" value="OMPR_PHOB"/>
    <property type="match status" value="1"/>
</dbReference>
<dbReference type="InterPro" id="IPR041664">
    <property type="entry name" value="AAA_16"/>
</dbReference>
<keyword evidence="2" id="KW-0805">Transcription regulation</keyword>
<evidence type="ECO:0000313" key="8">
    <source>
        <dbReference type="EMBL" id="MFC0548824.1"/>
    </source>
</evidence>
<dbReference type="InterPro" id="IPR001867">
    <property type="entry name" value="OmpR/PhoB-type_DNA-bd"/>
</dbReference>
<name>A0ABV6N8H4_9PSEU</name>
<protein>
    <submittedName>
        <fullName evidence="8">BTAD domain-containing putative transcriptional regulator</fullName>
    </submittedName>
</protein>
<evidence type="ECO:0000256" key="1">
    <source>
        <dbReference type="ARBA" id="ARBA00005820"/>
    </source>
</evidence>
<dbReference type="Pfam" id="PF13374">
    <property type="entry name" value="TPR_10"/>
    <property type="match status" value="1"/>
</dbReference>
<dbReference type="SUPFAM" id="SSF46894">
    <property type="entry name" value="C-terminal effector domain of the bipartite response regulators"/>
    <property type="match status" value="1"/>
</dbReference>
<feature type="domain" description="OmpR/PhoB-type" evidence="7">
    <location>
        <begin position="1"/>
        <end position="101"/>
    </location>
</feature>
<feature type="DNA-binding region" description="OmpR/PhoB-type" evidence="6">
    <location>
        <begin position="1"/>
        <end position="101"/>
    </location>
</feature>
<dbReference type="RefSeq" id="WP_273940602.1">
    <property type="nucleotide sequence ID" value="NZ_CP097263.1"/>
</dbReference>
<gene>
    <name evidence="8" type="ORF">ACFFH7_45460</name>
</gene>
<dbReference type="Proteomes" id="UP001589810">
    <property type="component" value="Unassembled WGS sequence"/>
</dbReference>
<dbReference type="InterPro" id="IPR051677">
    <property type="entry name" value="AfsR-DnrI-RedD_regulator"/>
</dbReference>
<dbReference type="Pfam" id="PF13191">
    <property type="entry name" value="AAA_16"/>
    <property type="match status" value="1"/>
</dbReference>
<keyword evidence="5" id="KW-0802">TPR repeat</keyword>
<evidence type="ECO:0000256" key="4">
    <source>
        <dbReference type="ARBA" id="ARBA00023163"/>
    </source>
</evidence>
<comment type="similarity">
    <text evidence="1">Belongs to the AfsR/DnrI/RedD regulatory family.</text>
</comment>
<keyword evidence="4" id="KW-0804">Transcription</keyword>
<keyword evidence="3 6" id="KW-0238">DNA-binding</keyword>
<comment type="caution">
    <text evidence="8">The sequence shown here is derived from an EMBL/GenBank/DDBJ whole genome shotgun (WGS) entry which is preliminary data.</text>
</comment>
<feature type="repeat" description="TPR" evidence="5">
    <location>
        <begin position="726"/>
        <end position="759"/>
    </location>
</feature>
<dbReference type="InterPro" id="IPR027417">
    <property type="entry name" value="P-loop_NTPase"/>
</dbReference>
<dbReference type="SMART" id="SM01043">
    <property type="entry name" value="BTAD"/>
    <property type="match status" value="1"/>
</dbReference>
<dbReference type="Pfam" id="PF13424">
    <property type="entry name" value="TPR_12"/>
    <property type="match status" value="1"/>
</dbReference>
<dbReference type="InterPro" id="IPR005158">
    <property type="entry name" value="BTAD"/>
</dbReference>
<dbReference type="InterPro" id="IPR011990">
    <property type="entry name" value="TPR-like_helical_dom_sf"/>
</dbReference>
<dbReference type="PANTHER" id="PTHR35807:SF1">
    <property type="entry name" value="TRANSCRIPTIONAL REGULATOR REDD"/>
    <property type="match status" value="1"/>
</dbReference>
<evidence type="ECO:0000256" key="6">
    <source>
        <dbReference type="PROSITE-ProRule" id="PRU01091"/>
    </source>
</evidence>
<reference evidence="8 9" key="1">
    <citation type="submission" date="2024-09" db="EMBL/GenBank/DDBJ databases">
        <authorList>
            <person name="Sun Q."/>
            <person name="Mori K."/>
        </authorList>
    </citation>
    <scope>NUCLEOTIDE SEQUENCE [LARGE SCALE GENOMIC DNA]</scope>
    <source>
        <strain evidence="8 9">TBRC 1432</strain>
    </source>
</reference>
<evidence type="ECO:0000256" key="3">
    <source>
        <dbReference type="ARBA" id="ARBA00023125"/>
    </source>
</evidence>
<keyword evidence="9" id="KW-1185">Reference proteome</keyword>
<evidence type="ECO:0000313" key="9">
    <source>
        <dbReference type="Proteomes" id="UP001589810"/>
    </source>
</evidence>
<dbReference type="Pfam" id="PF00486">
    <property type="entry name" value="Trans_reg_C"/>
    <property type="match status" value="1"/>
</dbReference>
<dbReference type="InterPro" id="IPR036388">
    <property type="entry name" value="WH-like_DNA-bd_sf"/>
</dbReference>
<dbReference type="PROSITE" id="PS50005">
    <property type="entry name" value="TPR"/>
    <property type="match status" value="1"/>
</dbReference>
<dbReference type="SMART" id="SM00028">
    <property type="entry name" value="TPR"/>
    <property type="match status" value="3"/>
</dbReference>
<evidence type="ECO:0000256" key="5">
    <source>
        <dbReference type="PROSITE-ProRule" id="PRU00339"/>
    </source>
</evidence>
<dbReference type="PANTHER" id="PTHR35807">
    <property type="entry name" value="TRANSCRIPTIONAL REGULATOR REDD-RELATED"/>
    <property type="match status" value="1"/>
</dbReference>
<dbReference type="Gene3D" id="1.25.40.10">
    <property type="entry name" value="Tetratricopeptide repeat domain"/>
    <property type="match status" value="2"/>
</dbReference>
<proteinExistence type="inferred from homology"/>
<evidence type="ECO:0000256" key="2">
    <source>
        <dbReference type="ARBA" id="ARBA00023015"/>
    </source>
</evidence>
<dbReference type="SUPFAM" id="SSF48452">
    <property type="entry name" value="TPR-like"/>
    <property type="match status" value="3"/>
</dbReference>
<dbReference type="SMART" id="SM00862">
    <property type="entry name" value="Trans_reg_C"/>
    <property type="match status" value="1"/>
</dbReference>
<dbReference type="EMBL" id="JBHLUD010000020">
    <property type="protein sequence ID" value="MFC0548824.1"/>
    <property type="molecule type" value="Genomic_DNA"/>
</dbReference>
<accession>A0ABV6N8H4</accession>
<organism evidence="8 9">
    <name type="scientific">Kutzneria chonburiensis</name>
    <dbReference type="NCBI Taxonomy" id="1483604"/>
    <lineage>
        <taxon>Bacteria</taxon>
        <taxon>Bacillati</taxon>
        <taxon>Actinomycetota</taxon>
        <taxon>Actinomycetes</taxon>
        <taxon>Pseudonocardiales</taxon>
        <taxon>Pseudonocardiaceae</taxon>
        <taxon>Kutzneria</taxon>
    </lineage>
</organism>
<dbReference type="PRINTS" id="PR00364">
    <property type="entry name" value="DISEASERSIST"/>
</dbReference>
<dbReference type="Gene3D" id="1.10.10.10">
    <property type="entry name" value="Winged helix-like DNA-binding domain superfamily/Winged helix DNA-binding domain"/>
    <property type="match status" value="1"/>
</dbReference>
<evidence type="ECO:0000259" key="7">
    <source>
        <dbReference type="PROSITE" id="PS51755"/>
    </source>
</evidence>
<dbReference type="Pfam" id="PF03704">
    <property type="entry name" value="BTAD"/>
    <property type="match status" value="1"/>
</dbReference>
<dbReference type="InterPro" id="IPR019734">
    <property type="entry name" value="TPR_rpt"/>
</dbReference>
<sequence>MESSFWWTVLGPVRGRRAGREARLGSPQRRALMALLLARAGQPLTMAEITRALWRCDPPELAANVVQGHVGAIRRMLEPELPRRATGRWLLPAPGGYRLAMTAETLDLLQFRELTAGRPPLGNLVAALALATGEIAEDVPAEVRSHPIFTALAEEYDGVLRAAADRALADGMAAVVLPTIRAAAGRRPLDEELHASLMLLLHADGQQAAALELFGEVRDRLRQELGVHPGRRLREAYRQVLSDRPAETTRFVGREEELAALLARLPEPFEPAAVIAVTGLAGVGKTSLATHAAQLAADRFPDGVLHVDLRGFDPDHPALTTGEAVRSLLGVPDTGDPAALYRSSLSGRRMLVVLDNARDAEQARELLPGSDGCAAIVTSRDDLTGLVAFNDAYPIRLGLPATTAPMTVDVRSSFARSYEALTPAATTMFHALALHPTREIEPVAAAAMVGGEPRQARGLLTELTSAHLLDEHRPGRFSWHSLVHDYGVEMAASRLPDDERDRLRRRMFDHYLFNNRQSGAIARMKLALVPPEERVMPACPGYEAESRMLRTLMTQALVEGYGEYVWRFAAVIGDHLDRSELWPELRAAGAAALVCAERSGDPRRTAEAMRGLARVHAGLRDYGTAIDLMTAAIPLFAELDDRKSLARQHLGSAWLRATAGRPAAAALHADQTLAISRQDAEPADVASVLNAVGWFAARQGRYEAAVGHCREALGLLSGLGLRRAGADTWDTLGFVNQRLGRHREALASYRRALTLHREFGDRAAEATTLRRIASVARVHDVPAARKALDEAVAILRELGHPAVHRMVPAADSHCC</sequence>